<comment type="caution">
    <text evidence="1">The sequence shown here is derived from an EMBL/GenBank/DDBJ whole genome shotgun (WGS) entry which is preliminary data.</text>
</comment>
<evidence type="ECO:0000313" key="1">
    <source>
        <dbReference type="EMBL" id="EET43297.1"/>
    </source>
</evidence>
<gene>
    <name evidence="1" type="ORF">NEISICOT_02987</name>
</gene>
<sequence length="51" mass="6100">MDCRSNKSFYIKINALSRTHVRPNQIVGHPYPTSNLLFRRPCKFKFDMRSK</sequence>
<dbReference type="EMBL" id="ACKO02000023">
    <property type="protein sequence ID" value="EET43297.1"/>
    <property type="molecule type" value="Genomic_DNA"/>
</dbReference>
<dbReference type="Proteomes" id="UP000005365">
    <property type="component" value="Unassembled WGS sequence"/>
</dbReference>
<proteinExistence type="predicted"/>
<evidence type="ECO:0000313" key="2">
    <source>
        <dbReference type="Proteomes" id="UP000005365"/>
    </source>
</evidence>
<reference evidence="1" key="1">
    <citation type="submission" date="2009-07" db="EMBL/GenBank/DDBJ databases">
        <authorList>
            <person name="Weinstock G."/>
            <person name="Sodergren E."/>
            <person name="Clifton S."/>
            <person name="Fulton L."/>
            <person name="Fulton B."/>
            <person name="Courtney L."/>
            <person name="Fronick C."/>
            <person name="Harrison M."/>
            <person name="Strong C."/>
            <person name="Farmer C."/>
            <person name="Delahaunty K."/>
            <person name="Markovic C."/>
            <person name="Hall O."/>
            <person name="Minx P."/>
            <person name="Tomlinson C."/>
            <person name="Mitreva M."/>
            <person name="Nelson J."/>
            <person name="Hou S."/>
            <person name="Wollam A."/>
            <person name="Pepin K.H."/>
            <person name="Johnson M."/>
            <person name="Bhonagiri V."/>
            <person name="Nash W.E."/>
            <person name="Warren W."/>
            <person name="Chinwalla A."/>
            <person name="Mardis E.R."/>
            <person name="Wilson R.K."/>
        </authorList>
    </citation>
    <scope>NUCLEOTIDE SEQUENCE [LARGE SCALE GENOMIC DNA]</scope>
    <source>
        <strain evidence="1">ATCC 29256</strain>
    </source>
</reference>
<keyword evidence="2" id="KW-1185">Reference proteome</keyword>
<accession>C6M8W2</accession>
<dbReference type="AlphaFoldDB" id="C6M8W2"/>
<name>C6M8W2_NEISI</name>
<organism evidence="1 2">
    <name type="scientific">Neisseria sicca ATCC 29256</name>
    <dbReference type="NCBI Taxonomy" id="547045"/>
    <lineage>
        <taxon>Bacteria</taxon>
        <taxon>Pseudomonadati</taxon>
        <taxon>Pseudomonadota</taxon>
        <taxon>Betaproteobacteria</taxon>
        <taxon>Neisseriales</taxon>
        <taxon>Neisseriaceae</taxon>
        <taxon>Neisseria</taxon>
    </lineage>
</organism>
<protein>
    <submittedName>
        <fullName evidence="1">Uncharacterized protein</fullName>
    </submittedName>
</protein>